<name>A0A1T4YME7_9BACT</name>
<dbReference type="RefSeq" id="WP_139373352.1">
    <property type="nucleotide sequence ID" value="NZ_FUYE01000014.1"/>
</dbReference>
<reference evidence="3" key="1">
    <citation type="submission" date="2017-02" db="EMBL/GenBank/DDBJ databases">
        <authorList>
            <person name="Varghese N."/>
            <person name="Submissions S."/>
        </authorList>
    </citation>
    <scope>NUCLEOTIDE SEQUENCE [LARGE SCALE GENOMIC DNA]</scope>
    <source>
        <strain evidence="3">ATCC 700200</strain>
    </source>
</reference>
<feature type="region of interest" description="Disordered" evidence="1">
    <location>
        <begin position="162"/>
        <end position="246"/>
    </location>
</feature>
<evidence type="ECO:0000256" key="1">
    <source>
        <dbReference type="SAM" id="MobiDB-lite"/>
    </source>
</evidence>
<dbReference type="Proteomes" id="UP000190774">
    <property type="component" value="Unassembled WGS sequence"/>
</dbReference>
<evidence type="ECO:0000313" key="2">
    <source>
        <dbReference type="EMBL" id="SKB02932.1"/>
    </source>
</evidence>
<proteinExistence type="predicted"/>
<gene>
    <name evidence="2" type="ORF">SAMN02745166_03716</name>
</gene>
<keyword evidence="3" id="KW-1185">Reference proteome</keyword>
<dbReference type="AlphaFoldDB" id="A0A1T4YME7"/>
<evidence type="ECO:0000313" key="3">
    <source>
        <dbReference type="Proteomes" id="UP000190774"/>
    </source>
</evidence>
<sequence>MKRLILTYGLVGGLAWSLQAQDGEDVAPEAPAPAITETVPGEEATIPQAYGDNRYEATWKSNPFLRKTVVIAGPKVDWSADWALAGMYRSTTGKVTVSLQNKQTGEFKRVTSDAKPEDEFRIVKANFNRNRNEASVDIARGSETATLKYDDNLSSKPVTVANTFKAPTGQPGTPNAAGRPGQPVNATPPGAVPNAGMPGAANTPAAVNRPNITPGPVGQPPTAAPPTISRRRQLIPAPVTPPPAQQ</sequence>
<dbReference type="OrthoDB" id="9829516at2"/>
<protein>
    <submittedName>
        <fullName evidence="2">Uncharacterized protein</fullName>
    </submittedName>
</protein>
<dbReference type="STRING" id="48467.SAMN02745166_03716"/>
<organism evidence="2 3">
    <name type="scientific">Prosthecobacter debontii</name>
    <dbReference type="NCBI Taxonomy" id="48467"/>
    <lineage>
        <taxon>Bacteria</taxon>
        <taxon>Pseudomonadati</taxon>
        <taxon>Verrucomicrobiota</taxon>
        <taxon>Verrucomicrobiia</taxon>
        <taxon>Verrucomicrobiales</taxon>
        <taxon>Verrucomicrobiaceae</taxon>
        <taxon>Prosthecobacter</taxon>
    </lineage>
</organism>
<accession>A0A1T4YME7</accession>
<dbReference type="EMBL" id="FUYE01000014">
    <property type="protein sequence ID" value="SKB02932.1"/>
    <property type="molecule type" value="Genomic_DNA"/>
</dbReference>